<dbReference type="InterPro" id="IPR012337">
    <property type="entry name" value="RNaseH-like_sf"/>
</dbReference>
<evidence type="ECO:0000313" key="3">
    <source>
        <dbReference type="Proteomes" id="UP000636800"/>
    </source>
</evidence>
<evidence type="ECO:0000259" key="1">
    <source>
        <dbReference type="Pfam" id="PF13456"/>
    </source>
</evidence>
<reference evidence="2 3" key="1">
    <citation type="journal article" date="2020" name="Nat. Food">
        <title>A phased Vanilla planifolia genome enables genetic improvement of flavour and production.</title>
        <authorList>
            <person name="Hasing T."/>
            <person name="Tang H."/>
            <person name="Brym M."/>
            <person name="Khazi F."/>
            <person name="Huang T."/>
            <person name="Chambers A.H."/>
        </authorList>
    </citation>
    <scope>NUCLEOTIDE SEQUENCE [LARGE SCALE GENOMIC DNA]</scope>
    <source>
        <tissue evidence="2">Leaf</tissue>
    </source>
</reference>
<dbReference type="InterPro" id="IPR044730">
    <property type="entry name" value="RNase_H-like_dom_plant"/>
</dbReference>
<dbReference type="Gene3D" id="3.30.420.10">
    <property type="entry name" value="Ribonuclease H-like superfamily/Ribonuclease H"/>
    <property type="match status" value="1"/>
</dbReference>
<dbReference type="Proteomes" id="UP000636800">
    <property type="component" value="Unassembled WGS sequence"/>
</dbReference>
<dbReference type="OrthoDB" id="10253125at2759"/>
<sequence>MLMDFLGKPIWVLGKRVLSQACVAMEVQAMLEAFKLLKDSLIQYRVVEIQTNSMLALSEVRKIISNPPEVGPLAEVIAYARCLDGLRITHIYREGNAAADWVARDACCHEFAWNGGMPLPKPLVKLMLIDFLFDPP</sequence>
<dbReference type="GO" id="GO:0004523">
    <property type="term" value="F:RNA-DNA hybrid ribonuclease activity"/>
    <property type="evidence" value="ECO:0007669"/>
    <property type="project" value="InterPro"/>
</dbReference>
<protein>
    <recommendedName>
        <fullName evidence="1">RNase H type-1 domain-containing protein</fullName>
    </recommendedName>
</protein>
<comment type="caution">
    <text evidence="2">The sequence shown here is derived from an EMBL/GenBank/DDBJ whole genome shotgun (WGS) entry which is preliminary data.</text>
</comment>
<dbReference type="InterPro" id="IPR036397">
    <property type="entry name" value="RNaseH_sf"/>
</dbReference>
<keyword evidence="3" id="KW-1185">Reference proteome</keyword>
<accession>A0A835Q890</accession>
<dbReference type="CDD" id="cd06222">
    <property type="entry name" value="RNase_H_like"/>
    <property type="match status" value="1"/>
</dbReference>
<dbReference type="AlphaFoldDB" id="A0A835Q890"/>
<dbReference type="InterPro" id="IPR002156">
    <property type="entry name" value="RNaseH_domain"/>
</dbReference>
<dbReference type="Pfam" id="PF13456">
    <property type="entry name" value="RVT_3"/>
    <property type="match status" value="1"/>
</dbReference>
<name>A0A835Q890_VANPL</name>
<feature type="domain" description="RNase H type-1" evidence="1">
    <location>
        <begin position="26"/>
        <end position="106"/>
    </location>
</feature>
<dbReference type="SUPFAM" id="SSF53098">
    <property type="entry name" value="Ribonuclease H-like"/>
    <property type="match status" value="1"/>
</dbReference>
<gene>
    <name evidence="2" type="ORF">HPP92_017645</name>
</gene>
<proteinExistence type="predicted"/>
<evidence type="ECO:0000313" key="2">
    <source>
        <dbReference type="EMBL" id="KAG0466065.1"/>
    </source>
</evidence>
<dbReference type="EMBL" id="JADCNL010000009">
    <property type="protein sequence ID" value="KAG0466065.1"/>
    <property type="molecule type" value="Genomic_DNA"/>
</dbReference>
<dbReference type="GO" id="GO:0003676">
    <property type="term" value="F:nucleic acid binding"/>
    <property type="evidence" value="ECO:0007669"/>
    <property type="project" value="InterPro"/>
</dbReference>
<organism evidence="2 3">
    <name type="scientific">Vanilla planifolia</name>
    <name type="common">Vanilla</name>
    <dbReference type="NCBI Taxonomy" id="51239"/>
    <lineage>
        <taxon>Eukaryota</taxon>
        <taxon>Viridiplantae</taxon>
        <taxon>Streptophyta</taxon>
        <taxon>Embryophyta</taxon>
        <taxon>Tracheophyta</taxon>
        <taxon>Spermatophyta</taxon>
        <taxon>Magnoliopsida</taxon>
        <taxon>Liliopsida</taxon>
        <taxon>Asparagales</taxon>
        <taxon>Orchidaceae</taxon>
        <taxon>Vanilloideae</taxon>
        <taxon>Vanilleae</taxon>
        <taxon>Vanilla</taxon>
    </lineage>
</organism>